<keyword evidence="3" id="KW-0378">Hydrolase</keyword>
<protein>
    <submittedName>
        <fullName evidence="3">Putative amidohydrolase</fullName>
    </submittedName>
</protein>
<dbReference type="EMBL" id="AP018365">
    <property type="protein sequence ID" value="BBB02309.1"/>
    <property type="molecule type" value="Genomic_DNA"/>
</dbReference>
<dbReference type="PANTHER" id="PTHR32027:SF9">
    <property type="entry name" value="BLL3847 PROTEIN"/>
    <property type="match status" value="1"/>
</dbReference>
<dbReference type="PANTHER" id="PTHR32027">
    <property type="entry name" value="CYTOSINE DEAMINASE"/>
    <property type="match status" value="1"/>
</dbReference>
<dbReference type="RefSeq" id="WP_346731501.1">
    <property type="nucleotide sequence ID" value="NZ_AP018365.1"/>
</dbReference>
<dbReference type="Proteomes" id="UP000595703">
    <property type="component" value="Chromosome"/>
</dbReference>
<reference evidence="3 4" key="3">
    <citation type="journal article" date="2011" name="Nat. Chem. Biol.">
        <title>Reveromycin A biosynthesis uses RevG and RevJ for stereospecific spiroacetal formation.</title>
        <authorList>
            <person name="Takahashi S."/>
            <person name="Toyoda A."/>
            <person name="Sekiyama Y."/>
            <person name="Takagi H."/>
            <person name="Nogawa T."/>
            <person name="Uramoto M."/>
            <person name="Suzuki R."/>
            <person name="Koshino H."/>
            <person name="Kumano T."/>
            <person name="Panthee S."/>
            <person name="Dairi T."/>
            <person name="Ishikawa J."/>
            <person name="Ikeda H."/>
            <person name="Sakaki Y."/>
            <person name="Osada H."/>
        </authorList>
    </citation>
    <scope>NUCLEOTIDE SEQUENCE [LARGE SCALE GENOMIC DNA]</scope>
    <source>
        <strain evidence="3 4">SN-593</strain>
    </source>
</reference>
<accession>A0A7U3V0M2</accession>
<dbReference type="NCBIfam" id="NF004636">
    <property type="entry name" value="PRK05985.1"/>
    <property type="match status" value="1"/>
</dbReference>
<dbReference type="GO" id="GO:0016814">
    <property type="term" value="F:hydrolase activity, acting on carbon-nitrogen (but not peptide) bonds, in cyclic amidines"/>
    <property type="evidence" value="ECO:0007669"/>
    <property type="project" value="TreeGrafter"/>
</dbReference>
<dbReference type="AlphaFoldDB" id="A0A7U3V0M2"/>
<gene>
    <name evidence="3" type="ORF">RVR_10194</name>
</gene>
<evidence type="ECO:0000256" key="1">
    <source>
        <dbReference type="SAM" id="MobiDB-lite"/>
    </source>
</evidence>
<organism evidence="3 4">
    <name type="scientific">Actinacidiphila reveromycinica</name>
    <dbReference type="NCBI Taxonomy" id="659352"/>
    <lineage>
        <taxon>Bacteria</taxon>
        <taxon>Bacillati</taxon>
        <taxon>Actinomycetota</taxon>
        <taxon>Actinomycetes</taxon>
        <taxon>Kitasatosporales</taxon>
        <taxon>Streptomycetaceae</taxon>
        <taxon>Actinacidiphila</taxon>
    </lineage>
</organism>
<feature type="region of interest" description="Disordered" evidence="1">
    <location>
        <begin position="33"/>
        <end position="64"/>
    </location>
</feature>
<evidence type="ECO:0000313" key="3">
    <source>
        <dbReference type="EMBL" id="BBB02309.1"/>
    </source>
</evidence>
<evidence type="ECO:0000313" key="4">
    <source>
        <dbReference type="Proteomes" id="UP000595703"/>
    </source>
</evidence>
<reference evidence="3 4" key="4">
    <citation type="journal article" date="2020" name="Sci. Rep.">
        <title>beta-carboline chemical signals induce reveromycin production through a LuxR family regulator in Streptomyces sp. SN-593.</title>
        <authorList>
            <person name="Panthee S."/>
            <person name="Kito N."/>
            <person name="Hayashi T."/>
            <person name="Shimizu T."/>
            <person name="Ishikawa J."/>
            <person name="Hamamoto H."/>
            <person name="Osada H."/>
            <person name="Takahashi S."/>
        </authorList>
    </citation>
    <scope>NUCLEOTIDE SEQUENCE [LARGE SCALE GENOMIC DNA]</scope>
    <source>
        <strain evidence="3 4">SN-593</strain>
    </source>
</reference>
<dbReference type="InterPro" id="IPR011059">
    <property type="entry name" value="Metal-dep_hydrolase_composite"/>
</dbReference>
<proteinExistence type="predicted"/>
<evidence type="ECO:0000259" key="2">
    <source>
        <dbReference type="Pfam" id="PF07969"/>
    </source>
</evidence>
<name>A0A7U3V0M2_9ACTN</name>
<feature type="compositionally biased region" description="Low complexity" evidence="1">
    <location>
        <begin position="33"/>
        <end position="53"/>
    </location>
</feature>
<reference evidence="3 4" key="1">
    <citation type="journal article" date="2010" name="J. Bacteriol.">
        <title>Biochemical characterization of a novel indole prenyltransferase from Streptomyces sp. SN-593.</title>
        <authorList>
            <person name="Takahashi S."/>
            <person name="Takagi H."/>
            <person name="Toyoda A."/>
            <person name="Uramoto M."/>
            <person name="Nogawa T."/>
            <person name="Ueki M."/>
            <person name="Sakaki Y."/>
            <person name="Osada H."/>
        </authorList>
    </citation>
    <scope>NUCLEOTIDE SEQUENCE [LARGE SCALE GENOMIC DNA]</scope>
    <source>
        <strain evidence="3 4">SN-593</strain>
    </source>
</reference>
<reference evidence="3 4" key="2">
    <citation type="journal article" date="2011" name="J. Antibiot.">
        <title>Furaquinocins I and J: novel polyketide isoprenoid hybrid compounds from Streptomyces reveromyceticus SN-593.</title>
        <authorList>
            <person name="Panthee S."/>
            <person name="Takahashi S."/>
            <person name="Takagi H."/>
            <person name="Nogawa T."/>
            <person name="Oowada E."/>
            <person name="Uramoto M."/>
            <person name="Osada H."/>
        </authorList>
    </citation>
    <scope>NUCLEOTIDE SEQUENCE [LARGE SCALE GENOMIC DNA]</scope>
    <source>
        <strain evidence="3 4">SN-593</strain>
    </source>
</reference>
<dbReference type="CDD" id="cd01293">
    <property type="entry name" value="Bact_CD"/>
    <property type="match status" value="1"/>
</dbReference>
<dbReference type="Gene3D" id="3.20.20.140">
    <property type="entry name" value="Metal-dependent hydrolases"/>
    <property type="match status" value="1"/>
</dbReference>
<feature type="domain" description="Amidohydrolase 3" evidence="2">
    <location>
        <begin position="116"/>
        <end position="422"/>
    </location>
</feature>
<dbReference type="Gene3D" id="2.30.40.10">
    <property type="entry name" value="Urease, subunit C, domain 1"/>
    <property type="match status" value="1"/>
</dbReference>
<dbReference type="SUPFAM" id="SSF51556">
    <property type="entry name" value="Metallo-dependent hydrolases"/>
    <property type="match status" value="1"/>
</dbReference>
<sequence length="430" mass="45738">MTQHGTLIVTNARPWGGDRADVHIRDGVVTAVTPAGGVPPARPATAAATAGTPSEPRSPTAASAPPVLDAAGRLLLPSFSDAHVHLDSNRVGLPWRPNDSPGGVWPNVLHDRAHWRTAETSMAERARHLLGVLVAHGTTRVRSFAQIDADARLERFQAVRAAREHHRDRAEVQIVAFPQAGLLREPGVPDLMAKALEQGADVVGGIDPCALDGDPVRHLDIVFALAERFRVPVDIHLHEPGELGLFSLTKIMERTAALKMAGQVTVSHAFALAHLPEPELRQALERMAELDIAVTTCAPAAPHTLPLDRLTSAGLRVGLGDDGQRDYWSPYGNGDLLDRTWQLAFTNGFRNDPQVEQALAVATAGGARIVSAAAPRQGDGRHPGVSAGDPADFVLVDAEAPAAAVMDRPPGRTVIRRGRVVAVDLKLVDA</sequence>
<dbReference type="KEGG" id="arev:RVR_10194"/>
<dbReference type="InterPro" id="IPR013108">
    <property type="entry name" value="Amidohydro_3"/>
</dbReference>
<dbReference type="Pfam" id="PF07969">
    <property type="entry name" value="Amidohydro_3"/>
    <property type="match status" value="1"/>
</dbReference>
<dbReference type="InterPro" id="IPR052349">
    <property type="entry name" value="Metallo-hydrolase_Enzymes"/>
</dbReference>
<dbReference type="InterPro" id="IPR032466">
    <property type="entry name" value="Metal_Hydrolase"/>
</dbReference>
<keyword evidence="4" id="KW-1185">Reference proteome</keyword>
<dbReference type="SUPFAM" id="SSF51338">
    <property type="entry name" value="Composite domain of metallo-dependent hydrolases"/>
    <property type="match status" value="1"/>
</dbReference>